<evidence type="ECO:0000259" key="16">
    <source>
        <dbReference type="PROSITE" id="PS51192"/>
    </source>
</evidence>
<evidence type="ECO:0000313" key="19">
    <source>
        <dbReference type="Proteomes" id="UP000885826"/>
    </source>
</evidence>
<dbReference type="Pfam" id="PF00270">
    <property type="entry name" value="DEAD"/>
    <property type="match status" value="1"/>
</dbReference>
<evidence type="ECO:0000256" key="3">
    <source>
        <dbReference type="ARBA" id="ARBA00022741"/>
    </source>
</evidence>
<evidence type="ECO:0000256" key="9">
    <source>
        <dbReference type="ARBA" id="ARBA00023172"/>
    </source>
</evidence>
<proteinExistence type="inferred from homology"/>
<keyword evidence="3 15" id="KW-0547">Nucleotide-binding</keyword>
<dbReference type="InterPro" id="IPR004609">
    <property type="entry name" value="ATP-dep_DNA_helicase_RecG"/>
</dbReference>
<evidence type="ECO:0000313" key="18">
    <source>
        <dbReference type="EMBL" id="HEC78326.1"/>
    </source>
</evidence>
<dbReference type="Gene3D" id="2.40.50.140">
    <property type="entry name" value="Nucleic acid-binding proteins"/>
    <property type="match status" value="1"/>
</dbReference>
<feature type="domain" description="Helicase ATP-binding" evidence="16">
    <location>
        <begin position="283"/>
        <end position="444"/>
    </location>
</feature>
<comment type="function">
    <text evidence="15">Plays a critical role in recombination and DNA repair. Helps process Holliday junction intermediates to mature products by catalyzing branch migration. Has replication fork regression activity, unwinds stalled or blocked replication forks to make a HJ that can be resolved. Has a DNA unwinding activity characteristic of a DNA helicase with 3'-5' polarity.</text>
</comment>
<evidence type="ECO:0000256" key="15">
    <source>
        <dbReference type="RuleBase" id="RU363016"/>
    </source>
</evidence>
<comment type="catalytic activity">
    <reaction evidence="12 15">
        <text>Couples ATP hydrolysis with the unwinding of duplex DNA by translocating in the 3'-5' direction.</text>
        <dbReference type="EC" id="5.6.2.4"/>
    </reaction>
</comment>
<reference evidence="18" key="1">
    <citation type="journal article" date="2020" name="mSystems">
        <title>Genome- and Community-Level Interaction Insights into Carbon Utilization and Element Cycling Functions of Hydrothermarchaeota in Hydrothermal Sediment.</title>
        <authorList>
            <person name="Zhou Z."/>
            <person name="Liu Y."/>
            <person name="Xu W."/>
            <person name="Pan J."/>
            <person name="Luo Z.H."/>
            <person name="Li M."/>
        </authorList>
    </citation>
    <scope>NUCLEOTIDE SEQUENCE</scope>
    <source>
        <strain evidence="18">HyVt-388</strain>
    </source>
</reference>
<dbReference type="EMBL" id="DRIG01000044">
    <property type="protein sequence ID" value="HEC78326.1"/>
    <property type="molecule type" value="Genomic_DNA"/>
</dbReference>
<dbReference type="GO" id="GO:0003677">
    <property type="term" value="F:DNA binding"/>
    <property type="evidence" value="ECO:0007669"/>
    <property type="project" value="UniProtKB-KW"/>
</dbReference>
<evidence type="ECO:0000256" key="4">
    <source>
        <dbReference type="ARBA" id="ARBA00022763"/>
    </source>
</evidence>
<gene>
    <name evidence="18" type="primary">recG</name>
    <name evidence="18" type="ORF">ENI34_04185</name>
</gene>
<keyword evidence="6 15" id="KW-0347">Helicase</keyword>
<dbReference type="NCBIfam" id="NF008168">
    <property type="entry name" value="PRK10917.2-2"/>
    <property type="match status" value="1"/>
</dbReference>
<dbReference type="NCBIfam" id="TIGR00643">
    <property type="entry name" value="recG"/>
    <property type="match status" value="1"/>
</dbReference>
<dbReference type="PANTHER" id="PTHR47964:SF1">
    <property type="entry name" value="ATP-DEPENDENT DNA HELICASE HOMOLOG RECG, CHLOROPLASTIC"/>
    <property type="match status" value="1"/>
</dbReference>
<dbReference type="GO" id="GO:0006310">
    <property type="term" value="P:DNA recombination"/>
    <property type="evidence" value="ECO:0007669"/>
    <property type="project" value="UniProtKB-UniRule"/>
</dbReference>
<keyword evidence="11" id="KW-0413">Isomerase</keyword>
<dbReference type="InterPro" id="IPR011545">
    <property type="entry name" value="DEAD/DEAH_box_helicase_dom"/>
</dbReference>
<dbReference type="InterPro" id="IPR047112">
    <property type="entry name" value="RecG/Mfd"/>
</dbReference>
<dbReference type="Gene3D" id="3.40.50.300">
    <property type="entry name" value="P-loop containing nucleotide triphosphate hydrolases"/>
    <property type="match status" value="2"/>
</dbReference>
<dbReference type="InterPro" id="IPR045562">
    <property type="entry name" value="RecG_dom3_C"/>
</dbReference>
<keyword evidence="4 15" id="KW-0227">DNA damage</keyword>
<evidence type="ECO:0000256" key="8">
    <source>
        <dbReference type="ARBA" id="ARBA00023125"/>
    </source>
</evidence>
<dbReference type="GO" id="GO:0006281">
    <property type="term" value="P:DNA repair"/>
    <property type="evidence" value="ECO:0007669"/>
    <property type="project" value="UniProtKB-UniRule"/>
</dbReference>
<organism evidence="18 19">
    <name type="scientific">candidate division WOR-3 bacterium</name>
    <dbReference type="NCBI Taxonomy" id="2052148"/>
    <lineage>
        <taxon>Bacteria</taxon>
        <taxon>Bacteria division WOR-3</taxon>
    </lineage>
</organism>
<evidence type="ECO:0000256" key="7">
    <source>
        <dbReference type="ARBA" id="ARBA00022840"/>
    </source>
</evidence>
<feature type="domain" description="Helicase C-terminal" evidence="17">
    <location>
        <begin position="470"/>
        <end position="623"/>
    </location>
</feature>
<dbReference type="GO" id="GO:0005524">
    <property type="term" value="F:ATP binding"/>
    <property type="evidence" value="ECO:0007669"/>
    <property type="project" value="UniProtKB-KW"/>
</dbReference>
<sequence>MCIVSKKTYLTLSSPVKYIKGIGPKRALYFKKIGIETVNDLLFLVPRKYLDYSNIVLIKDLKINDEATVIGKVILAELQKTRRRGILIKVIIADNSGTILLKWFNRPDLKKKFKVGDWLIVSGKVSFYYGRQFINPLYEFITDEERMNKKQGAIIPIYPLTEGLSSWDIKRAVKICLDECLDEIVETLPEPLIKKNNLMHLHEAIRKIHLPEKREEAIAARRRLVYDEFFFFELILAKRKNSIKKERGIMLKENGMLTKKFLELLPFSLTRGQMEVIKSIAADMAEPQPMNRLLQGDVGSGKTVVALYAMLIAVENGYQSALMAPTELLAEQHFLNLKEILKKLNLDSALLTSSIRTKEKQEIIKKISAGEIDIIFGTHALIEGNVIFKKLGLAVVDEQHRFGVMQRAALVNKGVNPDFLVLSATPIPRTIALTLYGDLDISLLKEKPPHRGEVITRIVKPREKNAAFDFVKQELSRKRQVFIICPIIEKSEKLDLKSVAEVYQEITRTFPNHSVGVIHGRLKTDERMKIMTQFRNGELEILVATTVIEVGVDIPNATVMLIEHPERFGLAQLHQLRGRIGRGAQKSYCFLFLDRFVSEETFERISFFEKNNNGFALANKDMSLRGPGEILGKKQHGLPDIKIGDLENDRELLFSARDDAFELIKKDPEMNDSEHYMLRRYLQKIAKKENLLRIG</sequence>
<protein>
    <recommendedName>
        <fullName evidence="2 15">ATP-dependent DNA helicase RecG</fullName>
        <ecNumber evidence="13 15">5.6.2.4</ecNumber>
    </recommendedName>
</protein>
<name>A0A9C9JZW4_UNCW3</name>
<dbReference type="CDD" id="cd17992">
    <property type="entry name" value="DEXHc_RecG"/>
    <property type="match status" value="1"/>
</dbReference>
<evidence type="ECO:0000259" key="17">
    <source>
        <dbReference type="PROSITE" id="PS51194"/>
    </source>
</evidence>
<keyword evidence="9 15" id="KW-0233">DNA recombination</keyword>
<evidence type="ECO:0000256" key="10">
    <source>
        <dbReference type="ARBA" id="ARBA00023204"/>
    </source>
</evidence>
<dbReference type="PANTHER" id="PTHR47964">
    <property type="entry name" value="ATP-DEPENDENT DNA HELICASE HOMOLOG RECG, CHLOROPLASTIC"/>
    <property type="match status" value="1"/>
</dbReference>
<dbReference type="NCBIfam" id="NF008165">
    <property type="entry name" value="PRK10917.1-3"/>
    <property type="match status" value="1"/>
</dbReference>
<evidence type="ECO:0000256" key="5">
    <source>
        <dbReference type="ARBA" id="ARBA00022801"/>
    </source>
</evidence>
<evidence type="ECO:0000256" key="14">
    <source>
        <dbReference type="ARBA" id="ARBA00048988"/>
    </source>
</evidence>
<dbReference type="Pfam" id="PF17191">
    <property type="entry name" value="RecG_wedge"/>
    <property type="match status" value="1"/>
</dbReference>
<dbReference type="PROSITE" id="PS51192">
    <property type="entry name" value="HELICASE_ATP_BIND_1"/>
    <property type="match status" value="1"/>
</dbReference>
<evidence type="ECO:0000256" key="13">
    <source>
        <dbReference type="ARBA" id="ARBA00034808"/>
    </source>
</evidence>
<evidence type="ECO:0000256" key="1">
    <source>
        <dbReference type="ARBA" id="ARBA00007504"/>
    </source>
</evidence>
<dbReference type="GO" id="GO:0043138">
    <property type="term" value="F:3'-5' DNA helicase activity"/>
    <property type="evidence" value="ECO:0007669"/>
    <property type="project" value="UniProtKB-EC"/>
</dbReference>
<dbReference type="InterPro" id="IPR027417">
    <property type="entry name" value="P-loop_NTPase"/>
</dbReference>
<keyword evidence="5 15" id="KW-0378">Hydrolase</keyword>
<evidence type="ECO:0000256" key="6">
    <source>
        <dbReference type="ARBA" id="ARBA00022806"/>
    </source>
</evidence>
<dbReference type="InterPro" id="IPR012340">
    <property type="entry name" value="NA-bd_OB-fold"/>
</dbReference>
<dbReference type="InterPro" id="IPR033454">
    <property type="entry name" value="RecG_wedge"/>
</dbReference>
<dbReference type="Pfam" id="PF00271">
    <property type="entry name" value="Helicase_C"/>
    <property type="match status" value="1"/>
</dbReference>
<evidence type="ECO:0000256" key="11">
    <source>
        <dbReference type="ARBA" id="ARBA00023235"/>
    </source>
</evidence>
<dbReference type="AlphaFoldDB" id="A0A9C9JZW4"/>
<accession>A0A9C9JZW4</accession>
<dbReference type="CDD" id="cd04488">
    <property type="entry name" value="RecG_wedge_OBF"/>
    <property type="match status" value="1"/>
</dbReference>
<keyword evidence="10 15" id="KW-0234">DNA repair</keyword>
<comment type="catalytic activity">
    <reaction evidence="14 15">
        <text>ATP + H2O = ADP + phosphate + H(+)</text>
        <dbReference type="Rhea" id="RHEA:13065"/>
        <dbReference type="ChEBI" id="CHEBI:15377"/>
        <dbReference type="ChEBI" id="CHEBI:15378"/>
        <dbReference type="ChEBI" id="CHEBI:30616"/>
        <dbReference type="ChEBI" id="CHEBI:43474"/>
        <dbReference type="ChEBI" id="CHEBI:456216"/>
        <dbReference type="EC" id="5.6.2.4"/>
    </reaction>
</comment>
<dbReference type="Pfam" id="PF19833">
    <property type="entry name" value="RecG_dom3_C"/>
    <property type="match status" value="1"/>
</dbReference>
<evidence type="ECO:0000256" key="2">
    <source>
        <dbReference type="ARBA" id="ARBA00017846"/>
    </source>
</evidence>
<dbReference type="SUPFAM" id="SSF52540">
    <property type="entry name" value="P-loop containing nucleoside triphosphate hydrolases"/>
    <property type="match status" value="2"/>
</dbReference>
<comment type="caution">
    <text evidence="18">The sequence shown here is derived from an EMBL/GenBank/DDBJ whole genome shotgun (WGS) entry which is preliminary data.</text>
</comment>
<dbReference type="InterPro" id="IPR014001">
    <property type="entry name" value="Helicase_ATP-bd"/>
</dbReference>
<evidence type="ECO:0000256" key="12">
    <source>
        <dbReference type="ARBA" id="ARBA00034617"/>
    </source>
</evidence>
<dbReference type="SUPFAM" id="SSF50249">
    <property type="entry name" value="Nucleic acid-binding proteins"/>
    <property type="match status" value="1"/>
</dbReference>
<dbReference type="InterPro" id="IPR001650">
    <property type="entry name" value="Helicase_C-like"/>
</dbReference>
<keyword evidence="7 15" id="KW-0067">ATP-binding</keyword>
<dbReference type="SMART" id="SM00490">
    <property type="entry name" value="HELICc"/>
    <property type="match status" value="1"/>
</dbReference>
<dbReference type="PROSITE" id="PS51194">
    <property type="entry name" value="HELICASE_CTER"/>
    <property type="match status" value="1"/>
</dbReference>
<dbReference type="EC" id="5.6.2.4" evidence="13 15"/>
<dbReference type="GO" id="GO:0016787">
    <property type="term" value="F:hydrolase activity"/>
    <property type="evidence" value="ECO:0007669"/>
    <property type="project" value="UniProtKB-KW"/>
</dbReference>
<dbReference type="Proteomes" id="UP000885826">
    <property type="component" value="Unassembled WGS sequence"/>
</dbReference>
<comment type="similarity">
    <text evidence="1 15">Belongs to the helicase family. RecG subfamily.</text>
</comment>
<dbReference type="SMART" id="SM00487">
    <property type="entry name" value="DEXDc"/>
    <property type="match status" value="1"/>
</dbReference>
<keyword evidence="8" id="KW-0238">DNA-binding</keyword>